<evidence type="ECO:0000313" key="2">
    <source>
        <dbReference type="Proteomes" id="UP000275408"/>
    </source>
</evidence>
<keyword evidence="2" id="KW-1185">Reference proteome</keyword>
<dbReference type="Proteomes" id="UP000275408">
    <property type="component" value="Unassembled WGS sequence"/>
</dbReference>
<comment type="caution">
    <text evidence="1">The sequence shown here is derived from an EMBL/GenBank/DDBJ whole genome shotgun (WGS) entry which is preliminary data.</text>
</comment>
<name>A0A3M6T611_POCDA</name>
<proteinExistence type="predicted"/>
<organism evidence="1 2">
    <name type="scientific">Pocillopora damicornis</name>
    <name type="common">Cauliflower coral</name>
    <name type="synonym">Millepora damicornis</name>
    <dbReference type="NCBI Taxonomy" id="46731"/>
    <lineage>
        <taxon>Eukaryota</taxon>
        <taxon>Metazoa</taxon>
        <taxon>Cnidaria</taxon>
        <taxon>Anthozoa</taxon>
        <taxon>Hexacorallia</taxon>
        <taxon>Scleractinia</taxon>
        <taxon>Astrocoeniina</taxon>
        <taxon>Pocilloporidae</taxon>
        <taxon>Pocillopora</taxon>
    </lineage>
</organism>
<evidence type="ECO:0000313" key="1">
    <source>
        <dbReference type="EMBL" id="RMX36714.1"/>
    </source>
</evidence>
<sequence>MQPKKAYRGQPSGWRIISNPKSWYPVPEYAMIVSALQRVRWQKLEVSRCTSIREKFSWVNRSASNSLTSRSSKTNRRRGK</sequence>
<dbReference type="EMBL" id="RCHS01004254">
    <property type="protein sequence ID" value="RMX36714.1"/>
    <property type="molecule type" value="Genomic_DNA"/>
</dbReference>
<protein>
    <submittedName>
        <fullName evidence="1">Uncharacterized protein</fullName>
    </submittedName>
</protein>
<dbReference type="AlphaFoldDB" id="A0A3M6T611"/>
<reference evidence="1 2" key="1">
    <citation type="journal article" date="2018" name="Sci. Rep.">
        <title>Comparative analysis of the Pocillopora damicornis genome highlights role of immune system in coral evolution.</title>
        <authorList>
            <person name="Cunning R."/>
            <person name="Bay R.A."/>
            <person name="Gillette P."/>
            <person name="Baker A.C."/>
            <person name="Traylor-Knowles N."/>
        </authorList>
    </citation>
    <scope>NUCLEOTIDE SEQUENCE [LARGE SCALE GENOMIC DNA]</scope>
    <source>
        <strain evidence="1">RSMAS</strain>
        <tissue evidence="1">Whole animal</tissue>
    </source>
</reference>
<accession>A0A3M6T611</accession>
<gene>
    <name evidence="1" type="ORF">pdam_00015817</name>
</gene>